<accession>A0A7J7FSE1</accession>
<comment type="caution">
    <text evidence="2">The sequence shown here is derived from an EMBL/GenBank/DDBJ whole genome shotgun (WGS) entry which is preliminary data.</text>
</comment>
<keyword evidence="3" id="KW-1185">Reference proteome</keyword>
<proteinExistence type="predicted"/>
<feature type="compositionally biased region" description="Polar residues" evidence="1">
    <location>
        <begin position="318"/>
        <end position="337"/>
    </location>
</feature>
<protein>
    <submittedName>
        <fullName evidence="2">Uncharacterized protein</fullName>
    </submittedName>
</protein>
<dbReference type="AlphaFoldDB" id="A0A7J7FSE1"/>
<evidence type="ECO:0000256" key="1">
    <source>
        <dbReference type="SAM" id="MobiDB-lite"/>
    </source>
</evidence>
<feature type="region of interest" description="Disordered" evidence="1">
    <location>
        <begin position="135"/>
        <end position="160"/>
    </location>
</feature>
<reference evidence="3" key="1">
    <citation type="journal article" date="2020" name="Nat. Commun.">
        <title>Genome assembly of wild tea tree DASZ reveals pedigree and selection history of tea varieties.</title>
        <authorList>
            <person name="Zhang W."/>
            <person name="Zhang Y."/>
            <person name="Qiu H."/>
            <person name="Guo Y."/>
            <person name="Wan H."/>
            <person name="Zhang X."/>
            <person name="Scossa F."/>
            <person name="Alseekh S."/>
            <person name="Zhang Q."/>
            <person name="Wang P."/>
            <person name="Xu L."/>
            <person name="Schmidt M.H."/>
            <person name="Jia X."/>
            <person name="Li D."/>
            <person name="Zhu A."/>
            <person name="Guo F."/>
            <person name="Chen W."/>
            <person name="Ni D."/>
            <person name="Usadel B."/>
            <person name="Fernie A.R."/>
            <person name="Wen W."/>
        </authorList>
    </citation>
    <scope>NUCLEOTIDE SEQUENCE [LARGE SCALE GENOMIC DNA]</scope>
    <source>
        <strain evidence="3">cv. G240</strain>
    </source>
</reference>
<feature type="region of interest" description="Disordered" evidence="1">
    <location>
        <begin position="25"/>
        <end position="46"/>
    </location>
</feature>
<evidence type="ECO:0000313" key="2">
    <source>
        <dbReference type="EMBL" id="KAF5931222.1"/>
    </source>
</evidence>
<evidence type="ECO:0000313" key="3">
    <source>
        <dbReference type="Proteomes" id="UP000593564"/>
    </source>
</evidence>
<organism evidence="2 3">
    <name type="scientific">Camellia sinensis</name>
    <name type="common">Tea plant</name>
    <name type="synonym">Thea sinensis</name>
    <dbReference type="NCBI Taxonomy" id="4442"/>
    <lineage>
        <taxon>Eukaryota</taxon>
        <taxon>Viridiplantae</taxon>
        <taxon>Streptophyta</taxon>
        <taxon>Embryophyta</taxon>
        <taxon>Tracheophyta</taxon>
        <taxon>Spermatophyta</taxon>
        <taxon>Magnoliopsida</taxon>
        <taxon>eudicotyledons</taxon>
        <taxon>Gunneridae</taxon>
        <taxon>Pentapetalae</taxon>
        <taxon>asterids</taxon>
        <taxon>Ericales</taxon>
        <taxon>Theaceae</taxon>
        <taxon>Camellia</taxon>
    </lineage>
</organism>
<feature type="region of interest" description="Disordered" evidence="1">
    <location>
        <begin position="230"/>
        <end position="394"/>
    </location>
</feature>
<reference evidence="2 3" key="2">
    <citation type="submission" date="2020-07" db="EMBL/GenBank/DDBJ databases">
        <title>Genome assembly of wild tea tree DASZ reveals pedigree and selection history of tea varieties.</title>
        <authorList>
            <person name="Zhang W."/>
        </authorList>
    </citation>
    <scope>NUCLEOTIDE SEQUENCE [LARGE SCALE GENOMIC DNA]</scope>
    <source>
        <strain evidence="3">cv. G240</strain>
        <tissue evidence="2">Leaf</tissue>
    </source>
</reference>
<gene>
    <name evidence="2" type="ORF">HYC85_032095</name>
</gene>
<feature type="compositionally biased region" description="Polar residues" evidence="1">
    <location>
        <begin position="297"/>
        <end position="307"/>
    </location>
</feature>
<feature type="compositionally biased region" description="Basic and acidic residues" evidence="1">
    <location>
        <begin position="29"/>
        <end position="45"/>
    </location>
</feature>
<dbReference type="Proteomes" id="UP000593564">
    <property type="component" value="Unassembled WGS sequence"/>
</dbReference>
<sequence>MLCEKPPAPDASVLEVATSVLDIVMDSEDQSRKEDGNEQEMKDPVLDDVVVSESGATKSLEEKTLSTLETAAAVDPEIEKTDEEVDAEAMESNDDHILQKLEACDPETKINTDSFENMADLRSLVKENSIVGTNVESSPAAPLNADPLDDVPCEKPSSPDISNLELTIDKELRVSETMSLEEKKFPILSTLEKEAPVVYPETEKPEKEVNAEAQEINDPILQETVVSKPEACEPETKLETVSSENVTDPRDVAKETVLLNADPSEHVPNERPAAPDASVLETAASNLEVTKDKERTTSTSETASFTVDHSLEKPETDLNASGSSENVGDSEQFSLNPILSDDGPREEPPNVDASVDSSLPGSSSVQMDSTLTSEEEAKESSSAAAAENKSMHTQ</sequence>
<dbReference type="EMBL" id="JACBKZ010000015">
    <property type="protein sequence ID" value="KAF5931222.1"/>
    <property type="molecule type" value="Genomic_DNA"/>
</dbReference>
<feature type="compositionally biased region" description="Low complexity" evidence="1">
    <location>
        <begin position="354"/>
        <end position="364"/>
    </location>
</feature>
<name>A0A7J7FSE1_CAMSI</name>